<dbReference type="InterPro" id="IPR029478">
    <property type="entry name" value="TM1586_NiRdase"/>
</dbReference>
<dbReference type="PANTHER" id="PTHR43673">
    <property type="entry name" value="NAD(P)H NITROREDUCTASE YDGI-RELATED"/>
    <property type="match status" value="1"/>
</dbReference>
<evidence type="ECO:0000313" key="8">
    <source>
        <dbReference type="Proteomes" id="UP000463470"/>
    </source>
</evidence>
<evidence type="ECO:0000256" key="3">
    <source>
        <dbReference type="ARBA" id="ARBA00022630"/>
    </source>
</evidence>
<evidence type="ECO:0000256" key="2">
    <source>
        <dbReference type="ARBA" id="ARBA00007118"/>
    </source>
</evidence>
<dbReference type="CDD" id="cd02062">
    <property type="entry name" value="Nitro_FMN_reductase"/>
    <property type="match status" value="1"/>
</dbReference>
<reference evidence="7 8" key="1">
    <citation type="submission" date="2020-01" db="EMBL/GenBank/DDBJ databases">
        <title>Whole-genome sequence of Heliobacterium undosum DSM 13378.</title>
        <authorList>
            <person name="Kyndt J.A."/>
            <person name="Meyer T.E."/>
        </authorList>
    </citation>
    <scope>NUCLEOTIDE SEQUENCE [LARGE SCALE GENOMIC DNA]</scope>
    <source>
        <strain evidence="7 8">DSM 13378</strain>
    </source>
</reference>
<evidence type="ECO:0000256" key="4">
    <source>
        <dbReference type="ARBA" id="ARBA00022643"/>
    </source>
</evidence>
<keyword evidence="8" id="KW-1185">Reference proteome</keyword>
<dbReference type="PANTHER" id="PTHR43673:SF2">
    <property type="entry name" value="NITROREDUCTASE"/>
    <property type="match status" value="1"/>
</dbReference>
<keyword evidence="3" id="KW-0285">Flavoprotein</keyword>
<dbReference type="OrthoDB" id="9814075at2"/>
<evidence type="ECO:0000313" key="7">
    <source>
        <dbReference type="EMBL" id="MZP30060.1"/>
    </source>
</evidence>
<dbReference type="SUPFAM" id="SSF55469">
    <property type="entry name" value="FMN-dependent nitroreductase-like"/>
    <property type="match status" value="1"/>
</dbReference>
<comment type="cofactor">
    <cofactor evidence="1">
        <name>FMN</name>
        <dbReference type="ChEBI" id="CHEBI:58210"/>
    </cofactor>
</comment>
<dbReference type="EMBL" id="WXEY01000009">
    <property type="protein sequence ID" value="MZP30060.1"/>
    <property type="molecule type" value="Genomic_DNA"/>
</dbReference>
<evidence type="ECO:0000256" key="1">
    <source>
        <dbReference type="ARBA" id="ARBA00001917"/>
    </source>
</evidence>
<protein>
    <submittedName>
        <fullName evidence="7">Nitroreductase</fullName>
    </submittedName>
</protein>
<dbReference type="AlphaFoldDB" id="A0A845L5W2"/>
<evidence type="ECO:0000259" key="6">
    <source>
        <dbReference type="Pfam" id="PF14512"/>
    </source>
</evidence>
<proteinExistence type="inferred from homology"/>
<feature type="domain" description="Putative nitroreductase TM1586" evidence="6">
    <location>
        <begin position="10"/>
        <end position="241"/>
    </location>
</feature>
<comment type="caution">
    <text evidence="7">The sequence shown here is derived from an EMBL/GenBank/DDBJ whole genome shotgun (WGS) entry which is preliminary data.</text>
</comment>
<keyword evidence="4" id="KW-0288">FMN</keyword>
<evidence type="ECO:0000256" key="5">
    <source>
        <dbReference type="ARBA" id="ARBA00023002"/>
    </source>
</evidence>
<accession>A0A845L5W2</accession>
<organism evidence="7 8">
    <name type="scientific">Heliomicrobium undosum</name>
    <dbReference type="NCBI Taxonomy" id="121734"/>
    <lineage>
        <taxon>Bacteria</taxon>
        <taxon>Bacillati</taxon>
        <taxon>Bacillota</taxon>
        <taxon>Clostridia</taxon>
        <taxon>Eubacteriales</taxon>
        <taxon>Heliobacteriaceae</taxon>
        <taxon>Heliomicrobium</taxon>
    </lineage>
</organism>
<dbReference type="Proteomes" id="UP000463470">
    <property type="component" value="Unassembled WGS sequence"/>
</dbReference>
<sequence length="264" mass="29077">MDIPAASWHQAIAVRRSRRQYTGEPLAPEMEKKLRAFVDRWNGTVEGARIVFVARDPDKVFKGAIGSYGKIKGAPVYAAFIGNMAHPNVQENTGYLGEGFILEATAMGLSTCWVGGFFDPKAVAEQIELRPQERVLSVTPIGYAPKEYNFLEKMMAGISAGHQRKDVSQLCKEPLGPDNPAWVKAALEAARLAPSAVNRQPWRFSVDNDGITVWVDDLKDTYHIAKRLDCGIAMLHLEAGARQSDVKGSWEYLESPGVAKFVTA</sequence>
<dbReference type="GO" id="GO:0016491">
    <property type="term" value="F:oxidoreductase activity"/>
    <property type="evidence" value="ECO:0007669"/>
    <property type="project" value="UniProtKB-KW"/>
</dbReference>
<gene>
    <name evidence="7" type="ORF">GTO91_10115</name>
</gene>
<dbReference type="Pfam" id="PF14512">
    <property type="entry name" value="TM1586_NiRdase"/>
    <property type="match status" value="1"/>
</dbReference>
<dbReference type="Gene3D" id="3.40.109.10">
    <property type="entry name" value="NADH Oxidase"/>
    <property type="match status" value="1"/>
</dbReference>
<dbReference type="InterPro" id="IPR000415">
    <property type="entry name" value="Nitroreductase-like"/>
</dbReference>
<dbReference type="Gene3D" id="3.40.109.30">
    <property type="entry name" value="putative nitroreductase (tm1586), domain 2"/>
    <property type="match status" value="1"/>
</dbReference>
<comment type="similarity">
    <text evidence="2">Belongs to the nitroreductase family.</text>
</comment>
<dbReference type="RefSeq" id="WP_161258591.1">
    <property type="nucleotide sequence ID" value="NZ_WXEY01000009.1"/>
</dbReference>
<name>A0A845L5W2_9FIRM</name>
<keyword evidence="5" id="KW-0560">Oxidoreductase</keyword>